<name>A0A5B7J2Q1_PORTR</name>
<evidence type="ECO:0000313" key="1">
    <source>
        <dbReference type="EMBL" id="MPC87178.1"/>
    </source>
</evidence>
<reference evidence="1 2" key="1">
    <citation type="submission" date="2019-05" db="EMBL/GenBank/DDBJ databases">
        <title>Another draft genome of Portunus trituberculatus and its Hox gene families provides insights of decapod evolution.</title>
        <authorList>
            <person name="Jeong J.-H."/>
            <person name="Song I."/>
            <person name="Kim S."/>
            <person name="Choi T."/>
            <person name="Kim D."/>
            <person name="Ryu S."/>
            <person name="Kim W."/>
        </authorList>
    </citation>
    <scope>NUCLEOTIDE SEQUENCE [LARGE SCALE GENOMIC DNA]</scope>
    <source>
        <tissue evidence="1">Muscle</tissue>
    </source>
</reference>
<gene>
    <name evidence="1" type="ORF">E2C01_082031</name>
</gene>
<dbReference type="Proteomes" id="UP000324222">
    <property type="component" value="Unassembled WGS sequence"/>
</dbReference>
<keyword evidence="2" id="KW-1185">Reference proteome</keyword>
<evidence type="ECO:0000313" key="2">
    <source>
        <dbReference type="Proteomes" id="UP000324222"/>
    </source>
</evidence>
<organism evidence="1 2">
    <name type="scientific">Portunus trituberculatus</name>
    <name type="common">Swimming crab</name>
    <name type="synonym">Neptunus trituberculatus</name>
    <dbReference type="NCBI Taxonomy" id="210409"/>
    <lineage>
        <taxon>Eukaryota</taxon>
        <taxon>Metazoa</taxon>
        <taxon>Ecdysozoa</taxon>
        <taxon>Arthropoda</taxon>
        <taxon>Crustacea</taxon>
        <taxon>Multicrustacea</taxon>
        <taxon>Malacostraca</taxon>
        <taxon>Eumalacostraca</taxon>
        <taxon>Eucarida</taxon>
        <taxon>Decapoda</taxon>
        <taxon>Pleocyemata</taxon>
        <taxon>Brachyura</taxon>
        <taxon>Eubrachyura</taxon>
        <taxon>Portunoidea</taxon>
        <taxon>Portunidae</taxon>
        <taxon>Portuninae</taxon>
        <taxon>Portunus</taxon>
    </lineage>
</organism>
<accession>A0A5B7J2Q1</accession>
<dbReference type="AlphaFoldDB" id="A0A5B7J2Q1"/>
<dbReference type="EMBL" id="VSRR010073728">
    <property type="protein sequence ID" value="MPC87178.1"/>
    <property type="molecule type" value="Genomic_DNA"/>
</dbReference>
<sequence length="99" mass="10376">MGPREHIGWSAAEGPERLYLYPTDTSNTIPAIRQFIPVMSVMMEVVVVTAAVQLPQSAGRGSGGAGVKLVLRTTLVGRLWRGGRGGNGPCSNLSGTIPT</sequence>
<comment type="caution">
    <text evidence="1">The sequence shown here is derived from an EMBL/GenBank/DDBJ whole genome shotgun (WGS) entry which is preliminary data.</text>
</comment>
<proteinExistence type="predicted"/>
<protein>
    <submittedName>
        <fullName evidence="1">Uncharacterized protein</fullName>
    </submittedName>
</protein>